<comment type="subcellular location">
    <subcellularLocation>
        <location evidence="1">Membrane</location>
    </subcellularLocation>
</comment>
<comment type="caution">
    <text evidence="10">The sequence shown here is derived from an EMBL/GenBank/DDBJ whole genome shotgun (WGS) entry which is preliminary data.</text>
</comment>
<proteinExistence type="predicted"/>
<feature type="transmembrane region" description="Helical" evidence="8">
    <location>
        <begin position="382"/>
        <end position="405"/>
    </location>
</feature>
<sequence>MVGVKQDSQADDTARGRRGGGVYKDVESQGGKSDSNIASGTIIGAHGSAARLVTVEHNDKWYHAGGHICTIIATPAAYAPLPYAFAHLGWPAGIIFLGLAGLVTWYTSLLLASLDRHDGHRHVRYCDLAASIYGKSGYWAVIFFQQVASLGNNITIQIVAGQAMKSIYRLYHPECTAADGTLLQPCGISLQAWIAIFGAVQLIISQLPDISSLRELNLFCTLCTVLFAAGCLGMSIYDGNNQVDRSTVSYSVQGEKEQKIFNIMFALGIIAFAFGDTILPEVQATVGGNAKKEMYKGISMGYSILLSSYMIVAIAGYWAFGFNVASFVVVSFTAPTGMITAIYIWAILQIVGCYQIYCRPTFGFAYNYVIRPDERVWSAHNVMMRAVVTTVYMILITLIACLIPFFGDFVAFVGAIGFTPMDFILPIILWQKVGKHSFITSTINWAIVIFYSIVAVVGAIGSVQAIVADVSNYSVFADLF</sequence>
<dbReference type="Proteomes" id="UP001497392">
    <property type="component" value="Unassembled WGS sequence"/>
</dbReference>
<dbReference type="PANTHER" id="PTHR48017">
    <property type="entry name" value="OS05G0424000 PROTEIN-RELATED"/>
    <property type="match status" value="1"/>
</dbReference>
<feature type="transmembrane region" description="Helical" evidence="8">
    <location>
        <begin position="260"/>
        <end position="279"/>
    </location>
</feature>
<keyword evidence="2" id="KW-0813">Transport</keyword>
<protein>
    <submittedName>
        <fullName evidence="10">G2399 protein</fullName>
    </submittedName>
</protein>
<keyword evidence="6 8" id="KW-0472">Membrane</keyword>
<evidence type="ECO:0000256" key="7">
    <source>
        <dbReference type="SAM" id="MobiDB-lite"/>
    </source>
</evidence>
<keyword evidence="4" id="KW-0029">Amino-acid transport</keyword>
<feature type="transmembrane region" description="Helical" evidence="8">
    <location>
        <begin position="300"/>
        <end position="320"/>
    </location>
</feature>
<reference evidence="10 11" key="1">
    <citation type="submission" date="2024-06" db="EMBL/GenBank/DDBJ databases">
        <authorList>
            <person name="Kraege A."/>
            <person name="Thomma B."/>
        </authorList>
    </citation>
    <scope>NUCLEOTIDE SEQUENCE [LARGE SCALE GENOMIC DNA]</scope>
</reference>
<feature type="domain" description="Amino acid transporter transmembrane" evidence="9">
    <location>
        <begin position="81"/>
        <end position="461"/>
    </location>
</feature>
<evidence type="ECO:0000256" key="8">
    <source>
        <dbReference type="SAM" id="Phobius"/>
    </source>
</evidence>
<evidence type="ECO:0000256" key="2">
    <source>
        <dbReference type="ARBA" id="ARBA00022448"/>
    </source>
</evidence>
<organism evidence="10 11">
    <name type="scientific">Coccomyxa viridis</name>
    <dbReference type="NCBI Taxonomy" id="1274662"/>
    <lineage>
        <taxon>Eukaryota</taxon>
        <taxon>Viridiplantae</taxon>
        <taxon>Chlorophyta</taxon>
        <taxon>core chlorophytes</taxon>
        <taxon>Trebouxiophyceae</taxon>
        <taxon>Trebouxiophyceae incertae sedis</taxon>
        <taxon>Coccomyxaceae</taxon>
        <taxon>Coccomyxa</taxon>
    </lineage>
</organism>
<accession>A0ABP1FSC4</accession>
<keyword evidence="11" id="KW-1185">Reference proteome</keyword>
<evidence type="ECO:0000256" key="4">
    <source>
        <dbReference type="ARBA" id="ARBA00022970"/>
    </source>
</evidence>
<evidence type="ECO:0000256" key="6">
    <source>
        <dbReference type="ARBA" id="ARBA00023136"/>
    </source>
</evidence>
<name>A0ABP1FSC4_9CHLO</name>
<evidence type="ECO:0000256" key="1">
    <source>
        <dbReference type="ARBA" id="ARBA00004370"/>
    </source>
</evidence>
<evidence type="ECO:0000256" key="3">
    <source>
        <dbReference type="ARBA" id="ARBA00022692"/>
    </source>
</evidence>
<feature type="region of interest" description="Disordered" evidence="7">
    <location>
        <begin position="1"/>
        <end position="37"/>
    </location>
</feature>
<evidence type="ECO:0000256" key="5">
    <source>
        <dbReference type="ARBA" id="ARBA00022989"/>
    </source>
</evidence>
<feature type="transmembrane region" description="Helical" evidence="8">
    <location>
        <begin position="411"/>
        <end position="430"/>
    </location>
</feature>
<keyword evidence="5 8" id="KW-1133">Transmembrane helix</keyword>
<dbReference type="Pfam" id="PF01490">
    <property type="entry name" value="Aa_trans"/>
    <property type="match status" value="1"/>
</dbReference>
<dbReference type="EMBL" id="CAXHTA020000003">
    <property type="protein sequence ID" value="CAL5220392.1"/>
    <property type="molecule type" value="Genomic_DNA"/>
</dbReference>
<evidence type="ECO:0000313" key="11">
    <source>
        <dbReference type="Proteomes" id="UP001497392"/>
    </source>
</evidence>
<evidence type="ECO:0000259" key="9">
    <source>
        <dbReference type="Pfam" id="PF01490"/>
    </source>
</evidence>
<keyword evidence="3 8" id="KW-0812">Transmembrane</keyword>
<feature type="transmembrane region" description="Helical" evidence="8">
    <location>
        <begin position="326"/>
        <end position="348"/>
    </location>
</feature>
<gene>
    <name evidence="10" type="primary">g2399</name>
    <name evidence="10" type="ORF">VP750_LOCUS2051</name>
</gene>
<feature type="transmembrane region" description="Helical" evidence="8">
    <location>
        <begin position="216"/>
        <end position="237"/>
    </location>
</feature>
<feature type="transmembrane region" description="Helical" evidence="8">
    <location>
        <begin position="442"/>
        <end position="467"/>
    </location>
</feature>
<evidence type="ECO:0000313" key="10">
    <source>
        <dbReference type="EMBL" id="CAL5220392.1"/>
    </source>
</evidence>
<dbReference type="InterPro" id="IPR013057">
    <property type="entry name" value="AA_transpt_TM"/>
</dbReference>
<feature type="transmembrane region" description="Helical" evidence="8">
    <location>
        <begin position="90"/>
        <end position="114"/>
    </location>
</feature>